<keyword evidence="4 7" id="KW-1133">Transmembrane helix</keyword>
<feature type="domain" description="ABC3 transporter permease C-terminal" evidence="8">
    <location>
        <begin position="301"/>
        <end position="416"/>
    </location>
</feature>
<evidence type="ECO:0000259" key="8">
    <source>
        <dbReference type="Pfam" id="PF02687"/>
    </source>
</evidence>
<comment type="subcellular location">
    <subcellularLocation>
        <location evidence="1">Cell membrane</location>
        <topology evidence="1">Multi-pass membrane protein</topology>
    </subcellularLocation>
</comment>
<feature type="transmembrane region" description="Helical" evidence="7">
    <location>
        <begin position="392"/>
        <end position="412"/>
    </location>
</feature>
<accession>A0ABD5PSH3</accession>
<dbReference type="InterPro" id="IPR003838">
    <property type="entry name" value="ABC3_permease_C"/>
</dbReference>
<proteinExistence type="predicted"/>
<feature type="transmembrane region" description="Helical" evidence="7">
    <location>
        <begin position="343"/>
        <end position="372"/>
    </location>
</feature>
<keyword evidence="5 7" id="KW-0472">Membrane</keyword>
<gene>
    <name evidence="9" type="ORF">ACFO5R_16360</name>
</gene>
<evidence type="ECO:0000256" key="6">
    <source>
        <dbReference type="SAM" id="MobiDB-lite"/>
    </source>
</evidence>
<evidence type="ECO:0000256" key="2">
    <source>
        <dbReference type="ARBA" id="ARBA00022475"/>
    </source>
</evidence>
<feature type="transmembrane region" description="Helical" evidence="7">
    <location>
        <begin position="300"/>
        <end position="322"/>
    </location>
</feature>
<reference evidence="9 10" key="1">
    <citation type="journal article" date="2019" name="Int. J. Syst. Evol. Microbiol.">
        <title>The Global Catalogue of Microorganisms (GCM) 10K type strain sequencing project: providing services to taxonomists for standard genome sequencing and annotation.</title>
        <authorList>
            <consortium name="The Broad Institute Genomics Platform"/>
            <consortium name="The Broad Institute Genome Sequencing Center for Infectious Disease"/>
            <person name="Wu L."/>
            <person name="Ma J."/>
        </authorList>
    </citation>
    <scope>NUCLEOTIDE SEQUENCE [LARGE SCALE GENOMIC DNA]</scope>
    <source>
        <strain evidence="9 10">WLHS5</strain>
    </source>
</reference>
<dbReference type="RefSeq" id="WP_250139822.1">
    <property type="nucleotide sequence ID" value="NZ_JALIQP010000002.1"/>
</dbReference>
<protein>
    <submittedName>
        <fullName evidence="9">FtsX-like permease family protein</fullName>
    </submittedName>
</protein>
<dbReference type="GO" id="GO:0005886">
    <property type="term" value="C:plasma membrane"/>
    <property type="evidence" value="ECO:0007669"/>
    <property type="project" value="UniProtKB-SubCell"/>
</dbReference>
<evidence type="ECO:0000313" key="10">
    <source>
        <dbReference type="Proteomes" id="UP001595898"/>
    </source>
</evidence>
<dbReference type="PANTHER" id="PTHR30489">
    <property type="entry name" value="LIPOPROTEIN-RELEASING SYSTEM TRANSMEMBRANE PROTEIN LOLE"/>
    <property type="match status" value="1"/>
</dbReference>
<keyword evidence="10" id="KW-1185">Reference proteome</keyword>
<dbReference type="Pfam" id="PF02687">
    <property type="entry name" value="FtsX"/>
    <property type="match status" value="1"/>
</dbReference>
<evidence type="ECO:0000256" key="4">
    <source>
        <dbReference type="ARBA" id="ARBA00022989"/>
    </source>
</evidence>
<sequence>MADDTADPDRDAIDGRRRTRWTGLVGLTATRLWKRATRTVTGRIVSTIVAVALTIAFLLVITGVALALAEGGVASETDADVRITPEEGGTLSTVDGLEGPRLGMANDRTTEIRSQSGVDHASPVLLETVRLESTDGEPRTILLVGVAPDDEPRTVAGLSTSELASADSGSDGGTDGRPPNSAIVLSDAASDRLDASAGDEVAVSSVYAGSSSPSLTVGSVEESSADAETDVPVALVRLSDLQTFAGADEGQLATQLLVWGESDAAASAAEEAYPHATIESTNGGDPSTLLGDGLALATSLLALVVGVSICAAFVATTMGMTVDRDRRTLAVLEAVGFPTRSRLAVVALTTGLTTLCGAVLGLGLGVLGIAAVNAIASATLATGTVAIVTPLFVPYALAVALLSGLVAVPYPLAVAGRTTVLEEVSR</sequence>
<dbReference type="AlphaFoldDB" id="A0ABD5PSH3"/>
<dbReference type="Proteomes" id="UP001595898">
    <property type="component" value="Unassembled WGS sequence"/>
</dbReference>
<keyword evidence="3 7" id="KW-0812">Transmembrane</keyword>
<evidence type="ECO:0000256" key="3">
    <source>
        <dbReference type="ARBA" id="ARBA00022692"/>
    </source>
</evidence>
<evidence type="ECO:0000256" key="1">
    <source>
        <dbReference type="ARBA" id="ARBA00004651"/>
    </source>
</evidence>
<evidence type="ECO:0000256" key="7">
    <source>
        <dbReference type="SAM" id="Phobius"/>
    </source>
</evidence>
<dbReference type="InterPro" id="IPR051447">
    <property type="entry name" value="Lipoprotein-release_system"/>
</dbReference>
<keyword evidence="2" id="KW-1003">Cell membrane</keyword>
<organism evidence="9 10">
    <name type="scientific">Halosolutus amylolyticus</name>
    <dbReference type="NCBI Taxonomy" id="2932267"/>
    <lineage>
        <taxon>Archaea</taxon>
        <taxon>Methanobacteriati</taxon>
        <taxon>Methanobacteriota</taxon>
        <taxon>Stenosarchaea group</taxon>
        <taxon>Halobacteria</taxon>
        <taxon>Halobacteriales</taxon>
        <taxon>Natrialbaceae</taxon>
        <taxon>Halosolutus</taxon>
    </lineage>
</organism>
<evidence type="ECO:0000256" key="5">
    <source>
        <dbReference type="ARBA" id="ARBA00023136"/>
    </source>
</evidence>
<name>A0ABD5PSH3_9EURY</name>
<feature type="region of interest" description="Disordered" evidence="6">
    <location>
        <begin position="159"/>
        <end position="182"/>
    </location>
</feature>
<dbReference type="PANTHER" id="PTHR30489:SF0">
    <property type="entry name" value="LIPOPROTEIN-RELEASING SYSTEM TRANSMEMBRANE PROTEIN LOLE"/>
    <property type="match status" value="1"/>
</dbReference>
<evidence type="ECO:0000313" key="9">
    <source>
        <dbReference type="EMBL" id="MFC4543505.1"/>
    </source>
</evidence>
<dbReference type="EMBL" id="JBHSFA010000007">
    <property type="protein sequence ID" value="MFC4543505.1"/>
    <property type="molecule type" value="Genomic_DNA"/>
</dbReference>
<comment type="caution">
    <text evidence="9">The sequence shown here is derived from an EMBL/GenBank/DDBJ whole genome shotgun (WGS) entry which is preliminary data.</text>
</comment>
<feature type="transmembrane region" description="Helical" evidence="7">
    <location>
        <begin position="44"/>
        <end position="69"/>
    </location>
</feature>